<dbReference type="InterPro" id="IPR036864">
    <property type="entry name" value="Zn2-C6_fun-type_DNA-bd_sf"/>
</dbReference>
<dbReference type="PROSITE" id="PS50048">
    <property type="entry name" value="ZN2_CY6_FUNGAL_2"/>
    <property type="match status" value="1"/>
</dbReference>
<dbReference type="InterPro" id="IPR021858">
    <property type="entry name" value="Fun_TF"/>
</dbReference>
<proteinExistence type="predicted"/>
<gene>
    <name evidence="3" type="ORF">EV44_g3037</name>
</gene>
<organism evidence="3 4">
    <name type="scientific">Uncinula necator</name>
    <name type="common">Grape powdery mildew</name>
    <dbReference type="NCBI Taxonomy" id="52586"/>
    <lineage>
        <taxon>Eukaryota</taxon>
        <taxon>Fungi</taxon>
        <taxon>Dikarya</taxon>
        <taxon>Ascomycota</taxon>
        <taxon>Pezizomycotina</taxon>
        <taxon>Leotiomycetes</taxon>
        <taxon>Erysiphales</taxon>
        <taxon>Erysiphaceae</taxon>
        <taxon>Erysiphe</taxon>
    </lineage>
</organism>
<dbReference type="InterPro" id="IPR053175">
    <property type="entry name" value="DHMBA_Reg_Transcription_Factor"/>
</dbReference>
<dbReference type="Gene3D" id="4.10.240.10">
    <property type="entry name" value="Zn(2)-C6 fungal-type DNA-binding domain"/>
    <property type="match status" value="1"/>
</dbReference>
<dbReference type="GO" id="GO:0000981">
    <property type="term" value="F:DNA-binding transcription factor activity, RNA polymerase II-specific"/>
    <property type="evidence" value="ECO:0007669"/>
    <property type="project" value="InterPro"/>
</dbReference>
<comment type="caution">
    <text evidence="3">The sequence shown here is derived from an EMBL/GenBank/DDBJ whole genome shotgun (WGS) entry which is preliminary data.</text>
</comment>
<evidence type="ECO:0000313" key="3">
    <source>
        <dbReference type="EMBL" id="KHJ31471.1"/>
    </source>
</evidence>
<keyword evidence="1" id="KW-0539">Nucleus</keyword>
<reference evidence="3 4" key="1">
    <citation type="journal article" date="2014" name="BMC Genomics">
        <title>Adaptive genomic structural variation in the grape powdery mildew pathogen, Erysiphe necator.</title>
        <authorList>
            <person name="Jones L."/>
            <person name="Riaz S."/>
            <person name="Morales-Cruz A."/>
            <person name="Amrine K.C."/>
            <person name="McGuire B."/>
            <person name="Gubler W.D."/>
            <person name="Walker M.A."/>
            <person name="Cantu D."/>
        </authorList>
    </citation>
    <scope>NUCLEOTIDE SEQUENCE [LARGE SCALE GENOMIC DNA]</scope>
    <source>
        <strain evidence="4">c</strain>
    </source>
</reference>
<sequence length="550" mass="62913">MGFRGQPSKSCHACRQRKTRCDQLKPGCTQCKRANRECPGYRVEGEIVFKHETSKVEQRCKAKKKNISRNLTSDNDKPSKQEFYVCKSRNQKEFVPFFLPASIPTSCEDRAIGLFISNFVNGKNGPSRGHMEYFEDLARTEALSEGLVAAMKAVGYAVCAHRLNAPSMIQRARHQYVQALQLTNKALQDPVDVKKNSTIVGIIVLGIYETIIGKKSGSHSDWIHHFNGAVALIKMRGPEQLTNPIGLGVFVTVCRNLLIAGIKHAVALPSHLRDYMNIALEIIRKDDLNPSFDIIYCMMQFGDLRVDSFNKTICDKEILRRSIELDNKLEDICLNHPSNWEYRTFKTDKISPLIFKGYYHIYSDLRIAQVWNMFRTLRIMINQMIYDVLNRLIKEYNHPRYICQVTKVSHTLFDLQHDILYSVPQFIGVFSSQNVREISYNERGFRVPMSGTWYLCRPLWLAALLHNSTQEIKDFAVYNLRNISKIGGIREGDSLADSIESSSLPCKKPPDPYYKTKTDARIDISSVEDLIFSEKVHSYDLSQIEGDVGD</sequence>
<dbReference type="PANTHER" id="PTHR38791:SF5">
    <property type="entry name" value="TRANSCRIPTION FACTOR DBAG-RELATED"/>
    <property type="match status" value="1"/>
</dbReference>
<dbReference type="GO" id="GO:0008270">
    <property type="term" value="F:zinc ion binding"/>
    <property type="evidence" value="ECO:0007669"/>
    <property type="project" value="InterPro"/>
</dbReference>
<keyword evidence="4" id="KW-1185">Reference proteome</keyword>
<dbReference type="AlphaFoldDB" id="A0A0B1P3E6"/>
<name>A0A0B1P3E6_UNCNE</name>
<dbReference type="SMART" id="SM00066">
    <property type="entry name" value="GAL4"/>
    <property type="match status" value="1"/>
</dbReference>
<dbReference type="STRING" id="52586.A0A0B1P3E6"/>
<dbReference type="PROSITE" id="PS00463">
    <property type="entry name" value="ZN2_CY6_FUNGAL_1"/>
    <property type="match status" value="1"/>
</dbReference>
<dbReference type="CDD" id="cd00067">
    <property type="entry name" value="GAL4"/>
    <property type="match status" value="1"/>
</dbReference>
<feature type="domain" description="Zn(2)-C6 fungal-type" evidence="2">
    <location>
        <begin position="10"/>
        <end position="38"/>
    </location>
</feature>
<dbReference type="EMBL" id="JNVN01002868">
    <property type="protein sequence ID" value="KHJ31471.1"/>
    <property type="molecule type" value="Genomic_DNA"/>
</dbReference>
<dbReference type="InterPro" id="IPR001138">
    <property type="entry name" value="Zn2Cys6_DnaBD"/>
</dbReference>
<dbReference type="SUPFAM" id="SSF57701">
    <property type="entry name" value="Zn2/Cys6 DNA-binding domain"/>
    <property type="match status" value="1"/>
</dbReference>
<dbReference type="Pfam" id="PF11951">
    <property type="entry name" value="Fungal_trans_2"/>
    <property type="match status" value="1"/>
</dbReference>
<dbReference type="OMA" id="IWPLYTL"/>
<protein>
    <submittedName>
        <fullName evidence="3">Putative transcription factor cys6</fullName>
    </submittedName>
</protein>
<dbReference type="Pfam" id="PF00172">
    <property type="entry name" value="Zn_clus"/>
    <property type="match status" value="1"/>
</dbReference>
<dbReference type="HOGENOM" id="CLU_013866_5_1_1"/>
<evidence type="ECO:0000313" key="4">
    <source>
        <dbReference type="Proteomes" id="UP000030854"/>
    </source>
</evidence>
<evidence type="ECO:0000259" key="2">
    <source>
        <dbReference type="PROSITE" id="PS50048"/>
    </source>
</evidence>
<dbReference type="PANTHER" id="PTHR38791">
    <property type="entry name" value="ZN(II)2CYS6 TRANSCRIPTION FACTOR (EUROFUNG)-RELATED-RELATED"/>
    <property type="match status" value="1"/>
</dbReference>
<accession>A0A0B1P3E6</accession>
<dbReference type="Proteomes" id="UP000030854">
    <property type="component" value="Unassembled WGS sequence"/>
</dbReference>
<evidence type="ECO:0000256" key="1">
    <source>
        <dbReference type="ARBA" id="ARBA00023242"/>
    </source>
</evidence>